<keyword evidence="3" id="KW-1185">Reference proteome</keyword>
<sequence length="154" mass="15824">MRSTIVRRTFATAGVTAIGLAITAGPAVAAEGKAYSKAELVNGNVFGQTIVSPLKEEFPPGGSDSPQNIVVPGVVRVEVKAARTSATGNQALGQSQAEVNTGDTRTEIGIPNVGQLIVTNNTLDSKCTATGGVLTGNTFLAGARLPHWHISDQQ</sequence>
<organism evidence="2 3">
    <name type="scientific">Kibdelosporangium phytohabitans</name>
    <dbReference type="NCBI Taxonomy" id="860235"/>
    <lineage>
        <taxon>Bacteria</taxon>
        <taxon>Bacillati</taxon>
        <taxon>Actinomycetota</taxon>
        <taxon>Actinomycetes</taxon>
        <taxon>Pseudonocardiales</taxon>
        <taxon>Pseudonocardiaceae</taxon>
        <taxon>Kibdelosporangium</taxon>
    </lineage>
</organism>
<accession>A0A0N9HQV0</accession>
<dbReference type="AlphaFoldDB" id="A0A0N9HQV0"/>
<feature type="chain" id="PRO_5006035394" evidence="1">
    <location>
        <begin position="30"/>
        <end position="154"/>
    </location>
</feature>
<dbReference type="Proteomes" id="UP000063699">
    <property type="component" value="Chromosome"/>
</dbReference>
<dbReference type="EMBL" id="CP012752">
    <property type="protein sequence ID" value="ALG07130.1"/>
    <property type="molecule type" value="Genomic_DNA"/>
</dbReference>
<dbReference type="RefSeq" id="WP_054289101.1">
    <property type="nucleotide sequence ID" value="NZ_CP012752.1"/>
</dbReference>
<dbReference type="OrthoDB" id="3692851at2"/>
<name>A0A0N9HQV0_9PSEU</name>
<evidence type="ECO:0000256" key="1">
    <source>
        <dbReference type="SAM" id="SignalP"/>
    </source>
</evidence>
<gene>
    <name evidence="2" type="ORF">AOZ06_09505</name>
</gene>
<dbReference type="KEGG" id="kphy:AOZ06_09505"/>
<keyword evidence="1" id="KW-0732">Signal</keyword>
<proteinExistence type="predicted"/>
<feature type="signal peptide" evidence="1">
    <location>
        <begin position="1"/>
        <end position="29"/>
    </location>
</feature>
<evidence type="ECO:0000313" key="2">
    <source>
        <dbReference type="EMBL" id="ALG07130.1"/>
    </source>
</evidence>
<reference evidence="2 3" key="1">
    <citation type="submission" date="2015-07" db="EMBL/GenBank/DDBJ databases">
        <title>Genome sequencing of Kibdelosporangium phytohabitans.</title>
        <authorList>
            <person name="Qin S."/>
            <person name="Xing K."/>
        </authorList>
    </citation>
    <scope>NUCLEOTIDE SEQUENCE [LARGE SCALE GENOMIC DNA]</scope>
    <source>
        <strain evidence="2 3">KLBMP1111</strain>
    </source>
</reference>
<evidence type="ECO:0000313" key="3">
    <source>
        <dbReference type="Proteomes" id="UP000063699"/>
    </source>
</evidence>
<protein>
    <submittedName>
        <fullName evidence="2">Uncharacterized protein</fullName>
    </submittedName>
</protein>